<protein>
    <submittedName>
        <fullName evidence="1">Uncharacterized protein</fullName>
    </submittedName>
</protein>
<name>A0A7J7FQK0_CAMSI</name>
<dbReference type="AlphaFoldDB" id="A0A7J7FQK0"/>
<organism evidence="1 2">
    <name type="scientific">Camellia sinensis</name>
    <name type="common">Tea plant</name>
    <name type="synonym">Thea sinensis</name>
    <dbReference type="NCBI Taxonomy" id="4442"/>
    <lineage>
        <taxon>Eukaryota</taxon>
        <taxon>Viridiplantae</taxon>
        <taxon>Streptophyta</taxon>
        <taxon>Embryophyta</taxon>
        <taxon>Tracheophyta</taxon>
        <taxon>Spermatophyta</taxon>
        <taxon>Magnoliopsida</taxon>
        <taxon>eudicotyledons</taxon>
        <taxon>Gunneridae</taxon>
        <taxon>Pentapetalae</taxon>
        <taxon>asterids</taxon>
        <taxon>Ericales</taxon>
        <taxon>Theaceae</taxon>
        <taxon>Camellia</taxon>
    </lineage>
</organism>
<dbReference type="Proteomes" id="UP000593564">
    <property type="component" value="Unassembled WGS sequence"/>
</dbReference>
<reference evidence="1 2" key="2">
    <citation type="submission" date="2020-07" db="EMBL/GenBank/DDBJ databases">
        <title>Genome assembly of wild tea tree DASZ reveals pedigree and selection history of tea varieties.</title>
        <authorList>
            <person name="Zhang W."/>
        </authorList>
    </citation>
    <scope>NUCLEOTIDE SEQUENCE [LARGE SCALE GENOMIC DNA]</scope>
    <source>
        <strain evidence="2">cv. G240</strain>
        <tissue evidence="1">Leaf</tissue>
    </source>
</reference>
<proteinExistence type="predicted"/>
<evidence type="ECO:0000313" key="1">
    <source>
        <dbReference type="EMBL" id="KAF5929888.1"/>
    </source>
</evidence>
<sequence>MAGELRFPSIIVEVDLQGVVNMFNVNREMDQSVAIILDDMIQPWILLMDCRIYFVRKAGISPIWWLDLGFTGKKLYEAMLQESLLWVGPALLFSTATAISVLGWDGKVRTILSISMPNAGYQLLVHVIFCVRNFLERCKI</sequence>
<evidence type="ECO:0000313" key="2">
    <source>
        <dbReference type="Proteomes" id="UP000593564"/>
    </source>
</evidence>
<keyword evidence="2" id="KW-1185">Reference proteome</keyword>
<gene>
    <name evidence="1" type="ORF">HYC85_000116</name>
</gene>
<dbReference type="EMBL" id="JACBKZ010000682">
    <property type="protein sequence ID" value="KAF5929888.1"/>
    <property type="molecule type" value="Genomic_DNA"/>
</dbReference>
<accession>A0A7J7FQK0</accession>
<comment type="caution">
    <text evidence="1">The sequence shown here is derived from an EMBL/GenBank/DDBJ whole genome shotgun (WGS) entry which is preliminary data.</text>
</comment>
<reference evidence="2" key="1">
    <citation type="journal article" date="2020" name="Nat. Commun.">
        <title>Genome assembly of wild tea tree DASZ reveals pedigree and selection history of tea varieties.</title>
        <authorList>
            <person name="Zhang W."/>
            <person name="Zhang Y."/>
            <person name="Qiu H."/>
            <person name="Guo Y."/>
            <person name="Wan H."/>
            <person name="Zhang X."/>
            <person name="Scossa F."/>
            <person name="Alseekh S."/>
            <person name="Zhang Q."/>
            <person name="Wang P."/>
            <person name="Xu L."/>
            <person name="Schmidt M.H."/>
            <person name="Jia X."/>
            <person name="Li D."/>
            <person name="Zhu A."/>
            <person name="Guo F."/>
            <person name="Chen W."/>
            <person name="Ni D."/>
            <person name="Usadel B."/>
            <person name="Fernie A.R."/>
            <person name="Wen W."/>
        </authorList>
    </citation>
    <scope>NUCLEOTIDE SEQUENCE [LARGE SCALE GENOMIC DNA]</scope>
    <source>
        <strain evidence="2">cv. G240</strain>
    </source>
</reference>